<dbReference type="Proteomes" id="UP000049578">
    <property type="component" value="Unassembled WGS sequence"/>
</dbReference>
<keyword evidence="2" id="KW-1185">Reference proteome</keyword>
<name>A0A0N8FXG3_9STRE</name>
<comment type="caution">
    <text evidence="1">The sequence shown here is derived from an EMBL/GenBank/DDBJ whole genome shotgun (WGS) entry which is preliminary data.</text>
</comment>
<dbReference type="EMBL" id="LHQM01000005">
    <property type="protein sequence ID" value="KPJ23051.1"/>
    <property type="molecule type" value="Genomic_DNA"/>
</dbReference>
<evidence type="ECO:0000313" key="2">
    <source>
        <dbReference type="Proteomes" id="UP000049578"/>
    </source>
</evidence>
<protein>
    <submittedName>
        <fullName evidence="1">Uncharacterized protein</fullName>
    </submittedName>
</protein>
<dbReference type="PATRIC" id="fig|119224.3.peg.1393"/>
<organism evidence="1 2">
    <name type="scientific">Streptococcus phocae</name>
    <dbReference type="NCBI Taxonomy" id="119224"/>
    <lineage>
        <taxon>Bacteria</taxon>
        <taxon>Bacillati</taxon>
        <taxon>Bacillota</taxon>
        <taxon>Bacilli</taxon>
        <taxon>Lactobacillales</taxon>
        <taxon>Streptococcaceae</taxon>
        <taxon>Streptococcus</taxon>
    </lineage>
</organism>
<dbReference type="STRING" id="119224.AKK44_01335"/>
<accession>A0A0N8FXG3</accession>
<dbReference type="AlphaFoldDB" id="A0A0N8FXG3"/>
<evidence type="ECO:0000313" key="1">
    <source>
        <dbReference type="EMBL" id="KPJ23051.1"/>
    </source>
</evidence>
<reference evidence="1 2" key="1">
    <citation type="submission" date="2015-08" db="EMBL/GenBank/DDBJ databases">
        <title>Genome sequence of Streptococcus phocae subsp. phocae ATCC 51973T isolated from liver specimen obtained from seal.</title>
        <authorList>
            <person name="Avendano-Herrera R."/>
        </authorList>
    </citation>
    <scope>NUCLEOTIDE SEQUENCE [LARGE SCALE GENOMIC DNA]</scope>
    <source>
        <strain evidence="1 2">ATCC 51973</strain>
    </source>
</reference>
<gene>
    <name evidence="1" type="ORF">AKK44_01335</name>
</gene>
<sequence length="60" mass="7019">MENVGTYQHLGTKALYFIATLPDDQKQEQLERIENGDNPTVRELQEIKRENNRLKSVDKC</sequence>
<proteinExistence type="predicted"/>